<reference evidence="4" key="1">
    <citation type="journal article" date="2020" name="mSystems">
        <title>Genome- and Community-Level Interaction Insights into Carbon Utilization and Element Cycling Functions of Hydrothermarchaeota in Hydrothermal Sediment.</title>
        <authorList>
            <person name="Zhou Z."/>
            <person name="Liu Y."/>
            <person name="Xu W."/>
            <person name="Pan J."/>
            <person name="Luo Z.H."/>
            <person name="Li M."/>
        </authorList>
    </citation>
    <scope>NUCLEOTIDE SEQUENCE</scope>
    <source>
        <strain evidence="4">HyVt-388</strain>
    </source>
</reference>
<dbReference type="SUPFAM" id="SSF53633">
    <property type="entry name" value="Carbamate kinase-like"/>
    <property type="match status" value="1"/>
</dbReference>
<dbReference type="Pfam" id="PF00696">
    <property type="entry name" value="AA_kinase"/>
    <property type="match status" value="1"/>
</dbReference>
<dbReference type="EMBL" id="DRIG01000059">
    <property type="protein sequence ID" value="HEC78574.1"/>
    <property type="molecule type" value="Genomic_DNA"/>
</dbReference>
<evidence type="ECO:0000313" key="5">
    <source>
        <dbReference type="Proteomes" id="UP000885826"/>
    </source>
</evidence>
<dbReference type="GO" id="GO:0005829">
    <property type="term" value="C:cytosol"/>
    <property type="evidence" value="ECO:0007669"/>
    <property type="project" value="TreeGrafter"/>
</dbReference>
<comment type="caution">
    <text evidence="4">The sequence shown here is derived from an EMBL/GenBank/DDBJ whole genome shotgun (WGS) entry which is preliminary data.</text>
</comment>
<dbReference type="Gene3D" id="3.30.70.260">
    <property type="match status" value="2"/>
</dbReference>
<evidence type="ECO:0000313" key="4">
    <source>
        <dbReference type="EMBL" id="HEC78574.1"/>
    </source>
</evidence>
<dbReference type="GO" id="GO:0004072">
    <property type="term" value="F:aspartate kinase activity"/>
    <property type="evidence" value="ECO:0007669"/>
    <property type="project" value="UniProtKB-EC"/>
</dbReference>
<comment type="catalytic activity">
    <reaction evidence="2">
        <text>L-aspartate + ATP = 4-phospho-L-aspartate + ADP</text>
        <dbReference type="Rhea" id="RHEA:23776"/>
        <dbReference type="ChEBI" id="CHEBI:29991"/>
        <dbReference type="ChEBI" id="CHEBI:30616"/>
        <dbReference type="ChEBI" id="CHEBI:57535"/>
        <dbReference type="ChEBI" id="CHEBI:456216"/>
        <dbReference type="EC" id="2.7.2.4"/>
    </reaction>
</comment>
<dbReference type="PANTHER" id="PTHR21499:SF70">
    <property type="entry name" value="ASPARTOKINASE"/>
    <property type="match status" value="1"/>
</dbReference>
<dbReference type="SUPFAM" id="SSF55021">
    <property type="entry name" value="ACT-like"/>
    <property type="match status" value="2"/>
</dbReference>
<dbReference type="InterPro" id="IPR045865">
    <property type="entry name" value="ACT-like_dom_sf"/>
</dbReference>
<dbReference type="InterPro" id="IPR036393">
    <property type="entry name" value="AceGlu_kinase-like_sf"/>
</dbReference>
<protein>
    <recommendedName>
        <fullName evidence="3">ACT domain-containing protein</fullName>
    </recommendedName>
</protein>
<dbReference type="CDD" id="cd04868">
    <property type="entry name" value="ACT_AK-like"/>
    <property type="match status" value="1"/>
</dbReference>
<gene>
    <name evidence="4" type="ORF">ENI34_05445</name>
</gene>
<evidence type="ECO:0000256" key="1">
    <source>
        <dbReference type="ARBA" id="ARBA00010122"/>
    </source>
</evidence>
<organism evidence="4 5">
    <name type="scientific">candidate division WOR-3 bacterium</name>
    <dbReference type="NCBI Taxonomy" id="2052148"/>
    <lineage>
        <taxon>Bacteria</taxon>
        <taxon>Bacteria division WOR-3</taxon>
    </lineage>
</organism>
<dbReference type="PANTHER" id="PTHR21499">
    <property type="entry name" value="ASPARTATE KINASE"/>
    <property type="match status" value="1"/>
</dbReference>
<dbReference type="GO" id="GO:0009089">
    <property type="term" value="P:lysine biosynthetic process via diaminopimelate"/>
    <property type="evidence" value="ECO:0007669"/>
    <property type="project" value="TreeGrafter"/>
</dbReference>
<proteinExistence type="inferred from homology"/>
<sequence>MNCIKVFKVGGSVLKTPADFMKIARGICSGGRKYRVCLVTSAMKNATNRLIKRFLNAVPQPCFWDFERFAGFGEIEASLLFESTFHSLGVKSQAVLPWMKEWPLFISLKNPQRLSGEKVNEKRDFRILKKTHTKIKQYIFPLFKDLDVIIIPGFIAKDGRGRIVTLGRGGSDISALLFSELLKARELILIKESSGILNLDPRLYHRAEKISSLNAAELGLLASSGAQVLNPISLKHQRSLKKMKVTDIRRRTGTEIYFGREITVKFSNTPYSVLTFVGNKIPETPGLLSRISSLLARHDISIYSITVSDNLIALYVEEERGEDAYRLLSPVLKKSKNLKFLNLKKQIGKILVRSYKFINEPGIIKKIVSPIAKEGINIWEVLTAHTDVMIFVEYRDLRKTYRVICNFFKRQKSYNK</sequence>
<dbReference type="Proteomes" id="UP000885826">
    <property type="component" value="Unassembled WGS sequence"/>
</dbReference>
<dbReference type="AlphaFoldDB" id="A0A9C9EMF2"/>
<dbReference type="InterPro" id="IPR027795">
    <property type="entry name" value="CASTOR_ACT_dom"/>
</dbReference>
<comment type="similarity">
    <text evidence="1">Belongs to the aspartokinase family.</text>
</comment>
<name>A0A9C9EMF2_UNCW3</name>
<dbReference type="Gene3D" id="3.40.1160.10">
    <property type="entry name" value="Acetylglutamate kinase-like"/>
    <property type="match status" value="1"/>
</dbReference>
<dbReference type="InterPro" id="IPR001048">
    <property type="entry name" value="Asp/Glu/Uridylate_kinase"/>
</dbReference>
<evidence type="ECO:0000259" key="3">
    <source>
        <dbReference type="PROSITE" id="PS51671"/>
    </source>
</evidence>
<dbReference type="GO" id="GO:0009090">
    <property type="term" value="P:homoserine biosynthetic process"/>
    <property type="evidence" value="ECO:0007669"/>
    <property type="project" value="TreeGrafter"/>
</dbReference>
<feature type="domain" description="ACT" evidence="3">
    <location>
        <begin position="276"/>
        <end position="360"/>
    </location>
</feature>
<evidence type="ECO:0000256" key="2">
    <source>
        <dbReference type="ARBA" id="ARBA00047872"/>
    </source>
</evidence>
<dbReference type="Pfam" id="PF13840">
    <property type="entry name" value="ACT_7"/>
    <property type="match status" value="1"/>
</dbReference>
<dbReference type="InterPro" id="IPR002912">
    <property type="entry name" value="ACT_dom"/>
</dbReference>
<accession>A0A9C9EMF2</accession>
<dbReference type="PROSITE" id="PS51671">
    <property type="entry name" value="ACT"/>
    <property type="match status" value="1"/>
</dbReference>